<organism evidence="12 13">
    <name type="scientific">Gambusia affinis</name>
    <name type="common">Western mosquitofish</name>
    <name type="synonym">Heterandria affinis</name>
    <dbReference type="NCBI Taxonomy" id="33528"/>
    <lineage>
        <taxon>Eukaryota</taxon>
        <taxon>Metazoa</taxon>
        <taxon>Chordata</taxon>
        <taxon>Craniata</taxon>
        <taxon>Vertebrata</taxon>
        <taxon>Euteleostomi</taxon>
        <taxon>Actinopterygii</taxon>
        <taxon>Neopterygii</taxon>
        <taxon>Teleostei</taxon>
        <taxon>Neoteleostei</taxon>
        <taxon>Acanthomorphata</taxon>
        <taxon>Ovalentaria</taxon>
        <taxon>Atherinomorphae</taxon>
        <taxon>Cyprinodontiformes</taxon>
        <taxon>Poeciliidae</taxon>
        <taxon>Poeciliinae</taxon>
        <taxon>Gambusia</taxon>
    </lineage>
</organism>
<feature type="domain" description="Clusterin C-terminal" evidence="11">
    <location>
        <begin position="270"/>
        <end position="481"/>
    </location>
</feature>
<evidence type="ECO:0000256" key="9">
    <source>
        <dbReference type="SAM" id="Coils"/>
    </source>
</evidence>
<evidence type="ECO:0000256" key="7">
    <source>
        <dbReference type="ARBA" id="ARBA00023180"/>
    </source>
</evidence>
<keyword evidence="5 9" id="KW-0175">Coiled coil</keyword>
<keyword evidence="6" id="KW-1015">Disulfide bond</keyword>
<keyword evidence="4" id="KW-0732">Signal</keyword>
<dbReference type="Proteomes" id="UP000250572">
    <property type="component" value="Unassembled WGS sequence"/>
</dbReference>
<dbReference type="PANTHER" id="PTHR10970:SF2">
    <property type="entry name" value="CLUSTERIN-LIKE PROTEIN 1"/>
    <property type="match status" value="1"/>
</dbReference>
<dbReference type="STRING" id="33528.ENSGAFP00000003565"/>
<sequence length="485" mass="55207">MAVMNVPQEKIWYPLLMKRLLVQILCITNICLCSANSPSLNEDILANLSAAGEKYVNEEIKETLLRVKQVKEKMEKEEEKHKYLMEEVRHSGDKKRGAMQLAREAEQKLEEAEWQCRDLAKSIFGECRSCLEDSCKAFFTSTCRRGYASFVFKVEEFFRKMASQVEATDMNSDKLKSGSSESQIKEDETNVELLQADAAFTQLLSNISDLYNNSISLMNSLQHVLGPSLLEALTSELQSGSMSASPDESDDRLLKSWGLDHIFYSAFAFGKDLLEELSSTVEDVFEEIQEADEYFHHSNREITNSFLMSKDAESLSSFGQHPNGYLCRTLRRQTSQCWQLQNLCETCGNNLIKECPRLQQLHSEMEEMHTLLNASRLQYDDRLQLVRRHTADTQRWLGDTRDKHGWISWVANVSAPQSSIFRVIAVNLQQQLRTNSPGDDSSVVVSILDSAPLTVSVPADLMVEDPAFMEYIADHALTLYKQQIS</sequence>
<evidence type="ECO:0000256" key="5">
    <source>
        <dbReference type="ARBA" id="ARBA00023054"/>
    </source>
</evidence>
<dbReference type="InterPro" id="IPR016015">
    <property type="entry name" value="Clusterin_C"/>
</dbReference>
<dbReference type="SMART" id="SM00035">
    <property type="entry name" value="CLa"/>
    <property type="match status" value="1"/>
</dbReference>
<evidence type="ECO:0000256" key="4">
    <source>
        <dbReference type="ARBA" id="ARBA00022729"/>
    </source>
</evidence>
<dbReference type="SMART" id="SM00030">
    <property type="entry name" value="CLb"/>
    <property type="match status" value="1"/>
</dbReference>
<evidence type="ECO:0000313" key="13">
    <source>
        <dbReference type="Proteomes" id="UP000250572"/>
    </source>
</evidence>
<protein>
    <recommendedName>
        <fullName evidence="8">Clusterin</fullName>
    </recommendedName>
</protein>
<keyword evidence="3" id="KW-0964">Secreted</keyword>
<gene>
    <name evidence="12" type="ORF">CCH79_00004084</name>
</gene>
<feature type="coiled-coil region" evidence="9">
    <location>
        <begin position="57"/>
        <end position="122"/>
    </location>
</feature>
<evidence type="ECO:0000256" key="3">
    <source>
        <dbReference type="ARBA" id="ARBA00022525"/>
    </source>
</evidence>
<evidence type="ECO:0000313" key="12">
    <source>
        <dbReference type="EMBL" id="PWA18011.1"/>
    </source>
</evidence>
<comment type="subcellular location">
    <subcellularLocation>
        <location evidence="1">Secreted</location>
    </subcellularLocation>
</comment>
<proteinExistence type="inferred from homology"/>
<dbReference type="GO" id="GO:0051787">
    <property type="term" value="F:misfolded protein binding"/>
    <property type="evidence" value="ECO:0007669"/>
    <property type="project" value="TreeGrafter"/>
</dbReference>
<feature type="domain" description="Clusterin N-terminal" evidence="10">
    <location>
        <begin position="37"/>
        <end position="252"/>
    </location>
</feature>
<accession>A0A315V3R3</accession>
<evidence type="ECO:0000259" key="11">
    <source>
        <dbReference type="SMART" id="SM00035"/>
    </source>
</evidence>
<dbReference type="InterPro" id="IPR000753">
    <property type="entry name" value="Clusterin-like"/>
</dbReference>
<dbReference type="PANTHER" id="PTHR10970">
    <property type="entry name" value="CLUSTERIN"/>
    <property type="match status" value="1"/>
</dbReference>
<keyword evidence="7" id="KW-0325">Glycoprotein</keyword>
<dbReference type="EMBL" id="NHOQ01002355">
    <property type="protein sequence ID" value="PWA18011.1"/>
    <property type="molecule type" value="Genomic_DNA"/>
</dbReference>
<comment type="similarity">
    <text evidence="2 8">Belongs to the clusterin family.</text>
</comment>
<dbReference type="GO" id="GO:0005615">
    <property type="term" value="C:extracellular space"/>
    <property type="evidence" value="ECO:0007669"/>
    <property type="project" value="TreeGrafter"/>
</dbReference>
<keyword evidence="13" id="KW-1185">Reference proteome</keyword>
<comment type="caution">
    <text evidence="12">The sequence shown here is derived from an EMBL/GenBank/DDBJ whole genome shotgun (WGS) entry which is preliminary data.</text>
</comment>
<dbReference type="AlphaFoldDB" id="A0A315V3R3"/>
<evidence type="ECO:0000259" key="10">
    <source>
        <dbReference type="SMART" id="SM00030"/>
    </source>
</evidence>
<dbReference type="GO" id="GO:0005634">
    <property type="term" value="C:nucleus"/>
    <property type="evidence" value="ECO:0007669"/>
    <property type="project" value="TreeGrafter"/>
</dbReference>
<feature type="non-terminal residue" evidence="12">
    <location>
        <position position="485"/>
    </location>
</feature>
<evidence type="ECO:0000256" key="6">
    <source>
        <dbReference type="ARBA" id="ARBA00023157"/>
    </source>
</evidence>
<evidence type="ECO:0000256" key="1">
    <source>
        <dbReference type="ARBA" id="ARBA00004613"/>
    </source>
</evidence>
<evidence type="ECO:0000256" key="8">
    <source>
        <dbReference type="RuleBase" id="RU000629"/>
    </source>
</evidence>
<reference evidence="12 13" key="1">
    <citation type="journal article" date="2018" name="G3 (Bethesda)">
        <title>A High-Quality Reference Genome for the Invasive Mosquitofish Gambusia affinis Using a Chicago Library.</title>
        <authorList>
            <person name="Hoffberg S.L."/>
            <person name="Troendle N.J."/>
            <person name="Glenn T.C."/>
            <person name="Mahmud O."/>
            <person name="Louha S."/>
            <person name="Chalopin D."/>
            <person name="Bennetzen J.L."/>
            <person name="Mauricio R."/>
        </authorList>
    </citation>
    <scope>NUCLEOTIDE SEQUENCE [LARGE SCALE GENOMIC DNA]</scope>
    <source>
        <strain evidence="12">NE01/NJP1002.9</strain>
        <tissue evidence="12">Muscle</tissue>
    </source>
</reference>
<dbReference type="Pfam" id="PF01093">
    <property type="entry name" value="Clusterin"/>
    <property type="match status" value="1"/>
</dbReference>
<name>A0A315V3R3_GAMAF</name>
<evidence type="ECO:0000256" key="2">
    <source>
        <dbReference type="ARBA" id="ARBA00010069"/>
    </source>
</evidence>
<dbReference type="InterPro" id="IPR016014">
    <property type="entry name" value="Clusterin_N"/>
</dbReference>